<name>A0ABW3UFC2_9BACL</name>
<gene>
    <name evidence="1" type="ORF">ACFQ4B_05970</name>
</gene>
<evidence type="ECO:0000313" key="1">
    <source>
        <dbReference type="EMBL" id="MFD1219657.1"/>
    </source>
</evidence>
<comment type="caution">
    <text evidence="1">The sequence shown here is derived from an EMBL/GenBank/DDBJ whole genome shotgun (WGS) entry which is preliminary data.</text>
</comment>
<dbReference type="InterPro" id="IPR011990">
    <property type="entry name" value="TPR-like_helical_dom_sf"/>
</dbReference>
<proteinExistence type="predicted"/>
<protein>
    <submittedName>
        <fullName evidence="1">Uncharacterized protein</fullName>
    </submittedName>
</protein>
<dbReference type="Gene3D" id="1.25.40.10">
    <property type="entry name" value="Tetratricopeptide repeat domain"/>
    <property type="match status" value="1"/>
</dbReference>
<evidence type="ECO:0000313" key="2">
    <source>
        <dbReference type="Proteomes" id="UP001597180"/>
    </source>
</evidence>
<dbReference type="RefSeq" id="WP_345594843.1">
    <property type="nucleotide sequence ID" value="NZ_BAABJG010000055.1"/>
</dbReference>
<accession>A0ABW3UFC2</accession>
<keyword evidence="2" id="KW-1185">Reference proteome</keyword>
<dbReference type="Proteomes" id="UP001597180">
    <property type="component" value="Unassembled WGS sequence"/>
</dbReference>
<organism evidence="1 2">
    <name type="scientific">Paenibacillus vulneris</name>
    <dbReference type="NCBI Taxonomy" id="1133364"/>
    <lineage>
        <taxon>Bacteria</taxon>
        <taxon>Bacillati</taxon>
        <taxon>Bacillota</taxon>
        <taxon>Bacilli</taxon>
        <taxon>Bacillales</taxon>
        <taxon>Paenibacillaceae</taxon>
        <taxon>Paenibacillus</taxon>
    </lineage>
</organism>
<sequence>MISKKQLKKISNDLNQYYSTEEFDIALSNRIYGHCYNLLDEYMEAISLLDEALTLLDDVHCGDTETYKEIAEFIEED</sequence>
<dbReference type="EMBL" id="JBHTLU010000012">
    <property type="protein sequence ID" value="MFD1219657.1"/>
    <property type="molecule type" value="Genomic_DNA"/>
</dbReference>
<reference evidence="2" key="1">
    <citation type="journal article" date="2019" name="Int. J. Syst. Evol. Microbiol.">
        <title>The Global Catalogue of Microorganisms (GCM) 10K type strain sequencing project: providing services to taxonomists for standard genome sequencing and annotation.</title>
        <authorList>
            <consortium name="The Broad Institute Genomics Platform"/>
            <consortium name="The Broad Institute Genome Sequencing Center for Infectious Disease"/>
            <person name="Wu L."/>
            <person name="Ma J."/>
        </authorList>
    </citation>
    <scope>NUCLEOTIDE SEQUENCE [LARGE SCALE GENOMIC DNA]</scope>
    <source>
        <strain evidence="2">CCUG 53270</strain>
    </source>
</reference>